<name>A0A2U3QH93_9BACT</name>
<evidence type="ECO:0000313" key="1">
    <source>
        <dbReference type="EMBL" id="SPQ00773.1"/>
    </source>
</evidence>
<reference evidence="2" key="1">
    <citation type="submission" date="2018-03" db="EMBL/GenBank/DDBJ databases">
        <authorList>
            <person name="Zecchin S."/>
        </authorList>
    </citation>
    <scope>NUCLEOTIDE SEQUENCE [LARGE SCALE GENOMIC DNA]</scope>
</reference>
<dbReference type="EMBL" id="OUUY01000078">
    <property type="protein sequence ID" value="SPQ00773.1"/>
    <property type="molecule type" value="Genomic_DNA"/>
</dbReference>
<protein>
    <submittedName>
        <fullName evidence="1">Uncharacterized protein</fullName>
    </submittedName>
</protein>
<dbReference type="Proteomes" id="UP000245125">
    <property type="component" value="Unassembled WGS sequence"/>
</dbReference>
<accession>A0A2U3QH93</accession>
<gene>
    <name evidence="1" type="ORF">NBG4_320020</name>
</gene>
<sequence>MGGRSYYRQGETLGAKVKICAFGNPGNNMEVIAIKAEKTLESNGIGELGVDHYDQPGKP</sequence>
<dbReference type="AlphaFoldDB" id="A0A2U3QH93"/>
<keyword evidence="2" id="KW-1185">Reference proteome</keyword>
<evidence type="ECO:0000313" key="2">
    <source>
        <dbReference type="Proteomes" id="UP000245125"/>
    </source>
</evidence>
<organism evidence="1 2">
    <name type="scientific">Candidatus Sulfobium mesophilum</name>
    <dbReference type="NCBI Taxonomy" id="2016548"/>
    <lineage>
        <taxon>Bacteria</taxon>
        <taxon>Pseudomonadati</taxon>
        <taxon>Nitrospirota</taxon>
        <taxon>Nitrospiria</taxon>
        <taxon>Nitrospirales</taxon>
        <taxon>Nitrospiraceae</taxon>
        <taxon>Candidatus Sulfobium</taxon>
    </lineage>
</organism>
<proteinExistence type="predicted"/>